<organism evidence="1 2">
    <name type="scientific">Nitratidesulfovibrio liaohensis</name>
    <dbReference type="NCBI Taxonomy" id="2604158"/>
    <lineage>
        <taxon>Bacteria</taxon>
        <taxon>Pseudomonadati</taxon>
        <taxon>Thermodesulfobacteriota</taxon>
        <taxon>Desulfovibrionia</taxon>
        <taxon>Desulfovibrionales</taxon>
        <taxon>Desulfovibrionaceae</taxon>
        <taxon>Nitratidesulfovibrio</taxon>
    </lineage>
</organism>
<protein>
    <submittedName>
        <fullName evidence="1">Uncharacterized protein</fullName>
    </submittedName>
</protein>
<reference evidence="1" key="1">
    <citation type="submission" date="2023-09" db="EMBL/GenBank/DDBJ databases">
        <authorList>
            <consortium name="CW5 consortium"/>
            <person name="Lu C.-W."/>
        </authorList>
    </citation>
    <scope>NUCLEOTIDE SEQUENCE</scope>
    <source>
        <strain evidence="1">KPS</strain>
    </source>
</reference>
<dbReference type="RefSeq" id="WP_309540462.1">
    <property type="nucleotide sequence ID" value="NZ_CP133659.1"/>
</dbReference>
<proteinExistence type="predicted"/>
<accession>A0ABY9QYW0</accession>
<keyword evidence="2" id="KW-1185">Reference proteome</keyword>
<evidence type="ECO:0000313" key="1">
    <source>
        <dbReference type="EMBL" id="WMW64369.1"/>
    </source>
</evidence>
<dbReference type="Proteomes" id="UP001180616">
    <property type="component" value="Chromosome"/>
</dbReference>
<gene>
    <name evidence="1" type="ORF">KPS_002381</name>
</gene>
<evidence type="ECO:0000313" key="2">
    <source>
        <dbReference type="Proteomes" id="UP001180616"/>
    </source>
</evidence>
<name>A0ABY9QYW0_9BACT</name>
<sequence length="99" mass="10611">MGTKTIIFCDLCPAEKGVKTYSVEYGWRSCPAGGSSEDVSARADLCPKCKESLDWEASSVSDVAGVGAKEERRKIALAALYQAASSGLFRRATKAERSE</sequence>
<dbReference type="EMBL" id="CP133659">
    <property type="protein sequence ID" value="WMW64369.1"/>
    <property type="molecule type" value="Genomic_DNA"/>
</dbReference>